<protein>
    <submittedName>
        <fullName evidence="1">Uncharacterized protein</fullName>
    </submittedName>
</protein>
<keyword evidence="2" id="KW-1185">Reference proteome</keyword>
<reference evidence="2" key="1">
    <citation type="journal article" date="2019" name="Int. J. Syst. Evol. Microbiol.">
        <title>The Global Catalogue of Microorganisms (GCM) 10K type strain sequencing project: providing services to taxonomists for standard genome sequencing and annotation.</title>
        <authorList>
            <consortium name="The Broad Institute Genomics Platform"/>
            <consortium name="The Broad Institute Genome Sequencing Center for Infectious Disease"/>
            <person name="Wu L."/>
            <person name="Ma J."/>
        </authorList>
    </citation>
    <scope>NUCLEOTIDE SEQUENCE [LARGE SCALE GENOMIC DNA]</scope>
    <source>
        <strain evidence="2">CGMCC 4.7192</strain>
    </source>
</reference>
<name>A0ABW5BLI2_9PROT</name>
<dbReference type="RefSeq" id="WP_380250663.1">
    <property type="nucleotide sequence ID" value="NZ_JBHUII010000004.1"/>
</dbReference>
<evidence type="ECO:0000313" key="1">
    <source>
        <dbReference type="EMBL" id="MFD2205750.1"/>
    </source>
</evidence>
<accession>A0ABW5BLI2</accession>
<dbReference type="EMBL" id="JBHUII010000004">
    <property type="protein sequence ID" value="MFD2205750.1"/>
    <property type="molecule type" value="Genomic_DNA"/>
</dbReference>
<proteinExistence type="predicted"/>
<organism evidence="1 2">
    <name type="scientific">Kiloniella antarctica</name>
    <dbReference type="NCBI Taxonomy" id="1550907"/>
    <lineage>
        <taxon>Bacteria</taxon>
        <taxon>Pseudomonadati</taxon>
        <taxon>Pseudomonadota</taxon>
        <taxon>Alphaproteobacteria</taxon>
        <taxon>Rhodospirillales</taxon>
        <taxon>Kiloniellaceae</taxon>
        <taxon>Kiloniella</taxon>
    </lineage>
</organism>
<sequence length="144" mass="16504">MNELSTRQGLSYFALETNIEITDFEAQSYKQNDWISAKDLPCISTIQELFSYFKSEPKLGLIDFEIAIENIGTMSTHDDGEPNFIFKSKEECISTLEKAISKIGTKNLKSEILDNPGFFIDYRTDESIMKYDSFDGYLKANSYL</sequence>
<evidence type="ECO:0000313" key="2">
    <source>
        <dbReference type="Proteomes" id="UP001597294"/>
    </source>
</evidence>
<comment type="caution">
    <text evidence="1">The sequence shown here is derived from an EMBL/GenBank/DDBJ whole genome shotgun (WGS) entry which is preliminary data.</text>
</comment>
<dbReference type="Proteomes" id="UP001597294">
    <property type="component" value="Unassembled WGS sequence"/>
</dbReference>
<gene>
    <name evidence="1" type="ORF">ACFSKO_09015</name>
</gene>